<feature type="compositionally biased region" description="Basic and acidic residues" evidence="6">
    <location>
        <begin position="698"/>
        <end position="707"/>
    </location>
</feature>
<feature type="transmembrane region" description="Helical" evidence="7">
    <location>
        <begin position="161"/>
        <end position="183"/>
    </location>
</feature>
<feature type="transmembrane region" description="Helical" evidence="7">
    <location>
        <begin position="324"/>
        <end position="343"/>
    </location>
</feature>
<evidence type="ECO:0000256" key="4">
    <source>
        <dbReference type="ARBA" id="ARBA00022989"/>
    </source>
</evidence>
<proteinExistence type="predicted"/>
<reference evidence="9 10" key="1">
    <citation type="submission" date="2024-02" db="EMBL/GenBank/DDBJ databases">
        <authorList>
            <person name="Daric V."/>
            <person name="Darras S."/>
        </authorList>
    </citation>
    <scope>NUCLEOTIDE SEQUENCE [LARGE SCALE GENOMIC DNA]</scope>
</reference>
<keyword evidence="5 7" id="KW-0472">Membrane</keyword>
<feature type="transmembrane region" description="Helical" evidence="7">
    <location>
        <begin position="456"/>
        <end position="475"/>
    </location>
</feature>
<keyword evidence="4 7" id="KW-1133">Transmembrane helix</keyword>
<feature type="transmembrane region" description="Helical" evidence="7">
    <location>
        <begin position="292"/>
        <end position="318"/>
    </location>
</feature>
<dbReference type="EMBL" id="CAWYQH010000119">
    <property type="protein sequence ID" value="CAK8691098.1"/>
    <property type="molecule type" value="Genomic_DNA"/>
</dbReference>
<feature type="transmembrane region" description="Helical" evidence="7">
    <location>
        <begin position="576"/>
        <end position="601"/>
    </location>
</feature>
<evidence type="ECO:0000313" key="10">
    <source>
        <dbReference type="Proteomes" id="UP001642483"/>
    </source>
</evidence>
<dbReference type="InterPro" id="IPR036259">
    <property type="entry name" value="MFS_trans_sf"/>
</dbReference>
<dbReference type="Proteomes" id="UP001642483">
    <property type="component" value="Unassembled WGS sequence"/>
</dbReference>
<evidence type="ECO:0000259" key="8">
    <source>
        <dbReference type="PROSITE" id="PS50850"/>
    </source>
</evidence>
<organism evidence="9 10">
    <name type="scientific">Clavelina lepadiformis</name>
    <name type="common">Light-bulb sea squirt</name>
    <name type="synonym">Ascidia lepadiformis</name>
    <dbReference type="NCBI Taxonomy" id="159417"/>
    <lineage>
        <taxon>Eukaryota</taxon>
        <taxon>Metazoa</taxon>
        <taxon>Chordata</taxon>
        <taxon>Tunicata</taxon>
        <taxon>Ascidiacea</taxon>
        <taxon>Aplousobranchia</taxon>
        <taxon>Clavelinidae</taxon>
        <taxon>Clavelina</taxon>
    </lineage>
</organism>
<dbReference type="InterPro" id="IPR020846">
    <property type="entry name" value="MFS_dom"/>
</dbReference>
<feature type="transmembrane region" description="Helical" evidence="7">
    <location>
        <begin position="547"/>
        <end position="570"/>
    </location>
</feature>
<feature type="transmembrane region" description="Helical" evidence="7">
    <location>
        <begin position="203"/>
        <end position="224"/>
    </location>
</feature>
<comment type="subcellular location">
    <subcellularLocation>
        <location evidence="1">Membrane</location>
        <topology evidence="1">Multi-pass membrane protein</topology>
    </subcellularLocation>
</comment>
<dbReference type="CDD" id="cd17352">
    <property type="entry name" value="MFS_MCT_SLC16"/>
    <property type="match status" value="1"/>
</dbReference>
<dbReference type="PANTHER" id="PTHR43385">
    <property type="entry name" value="RIBOFLAVIN TRANSPORTER RIBJ"/>
    <property type="match status" value="1"/>
</dbReference>
<feature type="region of interest" description="Disordered" evidence="6">
    <location>
        <begin position="680"/>
        <end position="707"/>
    </location>
</feature>
<evidence type="ECO:0000256" key="6">
    <source>
        <dbReference type="SAM" id="MobiDB-lite"/>
    </source>
</evidence>
<dbReference type="InterPro" id="IPR011701">
    <property type="entry name" value="MFS"/>
</dbReference>
<dbReference type="Gene3D" id="1.20.1250.20">
    <property type="entry name" value="MFS general substrate transporter like domains"/>
    <property type="match status" value="2"/>
</dbReference>
<protein>
    <recommendedName>
        <fullName evidence="8">Major facilitator superfamily (MFS) profile domain-containing protein</fullName>
    </recommendedName>
</protein>
<evidence type="ECO:0000256" key="3">
    <source>
        <dbReference type="ARBA" id="ARBA00022692"/>
    </source>
</evidence>
<keyword evidence="3 7" id="KW-0812">Transmembrane</keyword>
<feature type="region of interest" description="Disordered" evidence="6">
    <location>
        <begin position="1"/>
        <end position="56"/>
    </location>
</feature>
<evidence type="ECO:0000313" key="9">
    <source>
        <dbReference type="EMBL" id="CAK8691098.1"/>
    </source>
</evidence>
<evidence type="ECO:0000256" key="7">
    <source>
        <dbReference type="SAM" id="Phobius"/>
    </source>
</evidence>
<feature type="transmembrane region" description="Helical" evidence="7">
    <location>
        <begin position="422"/>
        <end position="444"/>
    </location>
</feature>
<feature type="transmembrane region" description="Helical" evidence="7">
    <location>
        <begin position="254"/>
        <end position="271"/>
    </location>
</feature>
<dbReference type="Pfam" id="PF07690">
    <property type="entry name" value="MFS_1"/>
    <property type="match status" value="1"/>
</dbReference>
<evidence type="ECO:0000256" key="5">
    <source>
        <dbReference type="ARBA" id="ARBA00023136"/>
    </source>
</evidence>
<evidence type="ECO:0000256" key="2">
    <source>
        <dbReference type="ARBA" id="ARBA00022448"/>
    </source>
</evidence>
<dbReference type="SUPFAM" id="SSF103473">
    <property type="entry name" value="MFS general substrate transporter"/>
    <property type="match status" value="1"/>
</dbReference>
<feature type="transmembrane region" description="Helical" evidence="7">
    <location>
        <begin position="231"/>
        <end position="248"/>
    </location>
</feature>
<accession>A0ABP0GJC1</accession>
<feature type="domain" description="Major facilitator superfamily (MFS) profile" evidence="8">
    <location>
        <begin position="164"/>
        <end position="602"/>
    </location>
</feature>
<name>A0ABP0GJC1_CLALP</name>
<feature type="transmembrane region" description="Helical" evidence="7">
    <location>
        <begin position="487"/>
        <end position="507"/>
    </location>
</feature>
<dbReference type="PROSITE" id="PS50850">
    <property type="entry name" value="MFS"/>
    <property type="match status" value="1"/>
</dbReference>
<evidence type="ECO:0000256" key="1">
    <source>
        <dbReference type="ARBA" id="ARBA00004141"/>
    </source>
</evidence>
<feature type="compositionally biased region" description="Polar residues" evidence="6">
    <location>
        <begin position="680"/>
        <end position="691"/>
    </location>
</feature>
<gene>
    <name evidence="9" type="ORF">CVLEPA_LOCUS23695</name>
</gene>
<keyword evidence="2" id="KW-0813">Transport</keyword>
<comment type="caution">
    <text evidence="9">The sequence shown here is derived from an EMBL/GenBank/DDBJ whole genome shotgun (WGS) entry which is preliminary data.</text>
</comment>
<dbReference type="InterPro" id="IPR052983">
    <property type="entry name" value="MFS_Riboflavin_Transporter"/>
</dbReference>
<sequence>MVETGELLNQTESRENNSTGSSDEMTSRSDDVVPSHSKVSLSDDKSSSASETLLPKSFKEITIDSENTCKDVVPENSPLVFAEESNDPENTLPCNLSVKFNPNGLAHTHDDDNYAGEGFSSPSASRAAFAFGSLDIIMENDKSKTSAVDKKDDPTDKPQRWGWVVVVASWIIMIPIAGVLASFGTIVSSLTEDFNATKFEAGWIGSLAFSFTVGTCPLSTPLFTVYGARKVALIGVIGATVSLAVTSFAPVVHLLFLTYSAMLGVFANFVYNTSMNLTGQYFPRKHQALATCLASAGISFGTLLVNPLAGALVTALGWRNTMRIMSAMIFVVGVACVATFKPVKTREQKIQTKIRHMSKKALEKEKEFLSEPALKNVDIEALSESIQAMHTESRLSLAAQEIKKNVFNKGVWDCSICGNPAFLLWMLGSLLWSVSFLFPFIFLIDYMETIGIPRDTSTWVMTAYGVAEFCGRLICACAAGKIRFSLAYVYGASAAVVGVATLFAPLGKTLAIMYVYAIVAGINSGILNSLMFVATMQFFGNDRGRHVWGYINVMLAVGMVIGPVIAGGIYDVTASYVSAFYMGGSVFILCAVVMCLIPFALNHYPVQNEPEKKIVRQKVPPPSSRSQAKNGSIVKPGALRKLAQQQAALKAAGKTSKKSKFNGDVHAHLQELDSIENEVVMQNCQRATGNDNDTEPQGGERDNQPLM</sequence>
<dbReference type="PANTHER" id="PTHR43385:SF1">
    <property type="entry name" value="RIBOFLAVIN TRANSPORTER RIBJ"/>
    <property type="match status" value="1"/>
</dbReference>
<keyword evidence="10" id="KW-1185">Reference proteome</keyword>
<feature type="compositionally biased region" description="Polar residues" evidence="6">
    <location>
        <begin position="7"/>
        <end position="24"/>
    </location>
</feature>
<feature type="transmembrane region" description="Helical" evidence="7">
    <location>
        <begin position="513"/>
        <end position="535"/>
    </location>
</feature>